<dbReference type="Proteomes" id="UP001162480">
    <property type="component" value="Chromosome 3"/>
</dbReference>
<dbReference type="AlphaFoldDB" id="A0AA36APJ4"/>
<reference evidence="1" key="1">
    <citation type="submission" date="2023-08" db="EMBL/GenBank/DDBJ databases">
        <authorList>
            <person name="Alioto T."/>
            <person name="Alioto T."/>
            <person name="Gomez Garrido J."/>
        </authorList>
    </citation>
    <scope>NUCLEOTIDE SEQUENCE</scope>
</reference>
<gene>
    <name evidence="1" type="ORF">OCTVUL_1B026697</name>
</gene>
<protein>
    <submittedName>
        <fullName evidence="1">Uncharacterized protein</fullName>
    </submittedName>
</protein>
<keyword evidence="2" id="KW-1185">Reference proteome</keyword>
<proteinExistence type="predicted"/>
<sequence length="91" mass="10629">MEFEITTKLLCIAENIHMKKIFCFKVLELWVKQVSKNKIPTVCKILSHRNNHNNVQYSAALKYLSSEKSFMTSLSAFSNKPKFYDLRSNLP</sequence>
<evidence type="ECO:0000313" key="1">
    <source>
        <dbReference type="EMBL" id="CAI9719911.1"/>
    </source>
</evidence>
<name>A0AA36APJ4_OCTVU</name>
<accession>A0AA36APJ4</accession>
<evidence type="ECO:0000313" key="2">
    <source>
        <dbReference type="Proteomes" id="UP001162480"/>
    </source>
</evidence>
<organism evidence="1 2">
    <name type="scientific">Octopus vulgaris</name>
    <name type="common">Common octopus</name>
    <dbReference type="NCBI Taxonomy" id="6645"/>
    <lineage>
        <taxon>Eukaryota</taxon>
        <taxon>Metazoa</taxon>
        <taxon>Spiralia</taxon>
        <taxon>Lophotrochozoa</taxon>
        <taxon>Mollusca</taxon>
        <taxon>Cephalopoda</taxon>
        <taxon>Coleoidea</taxon>
        <taxon>Octopodiformes</taxon>
        <taxon>Octopoda</taxon>
        <taxon>Incirrata</taxon>
        <taxon>Octopodidae</taxon>
        <taxon>Octopus</taxon>
    </lineage>
</organism>
<dbReference type="EMBL" id="OX597816">
    <property type="protein sequence ID" value="CAI9719911.1"/>
    <property type="molecule type" value="Genomic_DNA"/>
</dbReference>